<feature type="transmembrane region" description="Helical" evidence="1">
    <location>
        <begin position="314"/>
        <end position="334"/>
    </location>
</feature>
<accession>A0ABU2LUI8</accession>
<dbReference type="EMBL" id="JAVREM010000037">
    <property type="protein sequence ID" value="MDT0321270.1"/>
    <property type="molecule type" value="Genomic_DNA"/>
</dbReference>
<protein>
    <submittedName>
        <fullName evidence="2">ABC transporter permease</fullName>
    </submittedName>
</protein>
<reference evidence="3" key="1">
    <citation type="submission" date="2023-07" db="EMBL/GenBank/DDBJ databases">
        <title>30 novel species of actinomycetes from the DSMZ collection.</title>
        <authorList>
            <person name="Nouioui I."/>
        </authorList>
    </citation>
    <scope>NUCLEOTIDE SEQUENCE [LARGE SCALE GENOMIC DNA]</scope>
    <source>
        <strain evidence="3">DSM 44918</strain>
    </source>
</reference>
<proteinExistence type="predicted"/>
<feature type="transmembrane region" description="Helical" evidence="1">
    <location>
        <begin position="26"/>
        <end position="50"/>
    </location>
</feature>
<keyword evidence="1" id="KW-0812">Transmembrane</keyword>
<name>A0ABU2LUI8_9ACTN</name>
<gene>
    <name evidence="2" type="ORF">RNC47_23345</name>
</gene>
<feature type="transmembrane region" description="Helical" evidence="1">
    <location>
        <begin position="167"/>
        <end position="187"/>
    </location>
</feature>
<dbReference type="RefSeq" id="WP_311601476.1">
    <property type="nucleotide sequence ID" value="NZ_JAVREM010000037.1"/>
</dbReference>
<dbReference type="Proteomes" id="UP001183420">
    <property type="component" value="Unassembled WGS sequence"/>
</dbReference>
<organism evidence="2 3">
    <name type="scientific">Streptomyces millisiae</name>
    <dbReference type="NCBI Taxonomy" id="3075542"/>
    <lineage>
        <taxon>Bacteria</taxon>
        <taxon>Bacillati</taxon>
        <taxon>Actinomycetota</taxon>
        <taxon>Actinomycetes</taxon>
        <taxon>Kitasatosporales</taxon>
        <taxon>Streptomycetaceae</taxon>
        <taxon>Streptomyces</taxon>
    </lineage>
</organism>
<keyword evidence="1" id="KW-1133">Transmembrane helix</keyword>
<evidence type="ECO:0000313" key="3">
    <source>
        <dbReference type="Proteomes" id="UP001183420"/>
    </source>
</evidence>
<keyword evidence="3" id="KW-1185">Reference proteome</keyword>
<feature type="transmembrane region" description="Helical" evidence="1">
    <location>
        <begin position="274"/>
        <end position="294"/>
    </location>
</feature>
<sequence length="344" mass="36745">MTGATPWARLTRVLSERWRAFRRTPYLPAAVVSLLAAASAAAFAGSYTYALANPTPRHVPVAVVGPPTSGTEARAFVEELEHRLGASLELHRYADYPQAVDAVEAQREFAILRGRRDQVEMDVASAAGASVAELLTKEGPPAAEAAGARITVRDIKPLQSGDPRGLAVFYITIAAVIIGFLGTVQLVVNAPALRPAARLAFTAGYAGLGGFGIVVVVDWWLGALELPVFGSWGILTLTMFTAGMVYTMFNVLFGRWALLPTWALMVMLGNPSSGGAVSWPLLPTALGVIGRWLPPGASVNAQHTAIYFAGHQHLQPYLVLGGWALLSLAVFWALRARPPGRRRT</sequence>
<comment type="caution">
    <text evidence="2">The sequence shown here is derived from an EMBL/GenBank/DDBJ whole genome shotgun (WGS) entry which is preliminary data.</text>
</comment>
<evidence type="ECO:0000256" key="1">
    <source>
        <dbReference type="SAM" id="Phobius"/>
    </source>
</evidence>
<feature type="transmembrane region" description="Helical" evidence="1">
    <location>
        <begin position="199"/>
        <end position="220"/>
    </location>
</feature>
<keyword evidence="1" id="KW-0472">Membrane</keyword>
<feature type="transmembrane region" description="Helical" evidence="1">
    <location>
        <begin position="232"/>
        <end position="253"/>
    </location>
</feature>
<evidence type="ECO:0000313" key="2">
    <source>
        <dbReference type="EMBL" id="MDT0321270.1"/>
    </source>
</evidence>